<protein>
    <submittedName>
        <fullName evidence="1">Uncharacterized protein</fullName>
    </submittedName>
</protein>
<organism evidence="1">
    <name type="scientific">Arundo donax</name>
    <name type="common">Giant reed</name>
    <name type="synonym">Donax arundinaceus</name>
    <dbReference type="NCBI Taxonomy" id="35708"/>
    <lineage>
        <taxon>Eukaryota</taxon>
        <taxon>Viridiplantae</taxon>
        <taxon>Streptophyta</taxon>
        <taxon>Embryophyta</taxon>
        <taxon>Tracheophyta</taxon>
        <taxon>Spermatophyta</taxon>
        <taxon>Magnoliopsida</taxon>
        <taxon>Liliopsida</taxon>
        <taxon>Poales</taxon>
        <taxon>Poaceae</taxon>
        <taxon>PACMAD clade</taxon>
        <taxon>Arundinoideae</taxon>
        <taxon>Arundineae</taxon>
        <taxon>Arundo</taxon>
    </lineage>
</organism>
<evidence type="ECO:0000313" key="1">
    <source>
        <dbReference type="EMBL" id="JAE29314.1"/>
    </source>
</evidence>
<dbReference type="EMBL" id="GBRH01168582">
    <property type="protein sequence ID" value="JAE29314.1"/>
    <property type="molecule type" value="Transcribed_RNA"/>
</dbReference>
<accession>A0A0A9H0J9</accession>
<name>A0A0A9H0J9_ARUDO</name>
<reference evidence="1" key="1">
    <citation type="submission" date="2014-09" db="EMBL/GenBank/DDBJ databases">
        <authorList>
            <person name="Magalhaes I.L.F."/>
            <person name="Oliveira U."/>
            <person name="Santos F.R."/>
            <person name="Vidigal T.H.D.A."/>
            <person name="Brescovit A.D."/>
            <person name="Santos A.J."/>
        </authorList>
    </citation>
    <scope>NUCLEOTIDE SEQUENCE</scope>
    <source>
        <tissue evidence="1">Shoot tissue taken approximately 20 cm above the soil surface</tissue>
    </source>
</reference>
<proteinExistence type="predicted"/>
<dbReference type="AlphaFoldDB" id="A0A0A9H0J9"/>
<reference evidence="1" key="2">
    <citation type="journal article" date="2015" name="Data Brief">
        <title>Shoot transcriptome of the giant reed, Arundo donax.</title>
        <authorList>
            <person name="Barrero R.A."/>
            <person name="Guerrero F.D."/>
            <person name="Moolhuijzen P."/>
            <person name="Goolsby J.A."/>
            <person name="Tidwell J."/>
            <person name="Bellgard S.E."/>
            <person name="Bellgard M.I."/>
        </authorList>
    </citation>
    <scope>NUCLEOTIDE SEQUENCE</scope>
    <source>
        <tissue evidence="1">Shoot tissue taken approximately 20 cm above the soil surface</tissue>
    </source>
</reference>
<sequence>MICGYLSHNCSTSSWKNYWTS</sequence>